<reference evidence="1 2" key="1">
    <citation type="submission" date="2021-06" db="EMBL/GenBank/DDBJ databases">
        <authorList>
            <person name="Palmer J.M."/>
        </authorList>
    </citation>
    <scope>NUCLEOTIDE SEQUENCE [LARGE SCALE GENOMIC DNA]</scope>
    <source>
        <strain evidence="2">if_2019</strain>
        <tissue evidence="1">Muscle</tissue>
    </source>
</reference>
<name>A0ABV0V1G0_9TELE</name>
<sequence>MGEEVEVVEEYKYLGVHLYNRLDWRCTGEAVFKKGQSRLYFLRKSGLSLFAARCCISSISQCANGWMTDHRVNRFGVPGDLINCYTSAGHLPFVVESVICSVINCWGRRIRARELKSSTS</sequence>
<organism evidence="1 2">
    <name type="scientific">Ilyodon furcidens</name>
    <name type="common">goldbreast splitfin</name>
    <dbReference type="NCBI Taxonomy" id="33524"/>
    <lineage>
        <taxon>Eukaryota</taxon>
        <taxon>Metazoa</taxon>
        <taxon>Chordata</taxon>
        <taxon>Craniata</taxon>
        <taxon>Vertebrata</taxon>
        <taxon>Euteleostomi</taxon>
        <taxon>Actinopterygii</taxon>
        <taxon>Neopterygii</taxon>
        <taxon>Teleostei</taxon>
        <taxon>Neoteleostei</taxon>
        <taxon>Acanthomorphata</taxon>
        <taxon>Ovalentaria</taxon>
        <taxon>Atherinomorphae</taxon>
        <taxon>Cyprinodontiformes</taxon>
        <taxon>Goodeidae</taxon>
        <taxon>Ilyodon</taxon>
    </lineage>
</organism>
<protein>
    <submittedName>
        <fullName evidence="1">Uncharacterized protein</fullName>
    </submittedName>
</protein>
<gene>
    <name evidence="1" type="ORF">ILYODFUR_005650</name>
</gene>
<dbReference type="EMBL" id="JAHRIQ010093018">
    <property type="protein sequence ID" value="MEQ2250899.1"/>
    <property type="molecule type" value="Genomic_DNA"/>
</dbReference>
<keyword evidence="2" id="KW-1185">Reference proteome</keyword>
<dbReference type="Proteomes" id="UP001482620">
    <property type="component" value="Unassembled WGS sequence"/>
</dbReference>
<evidence type="ECO:0000313" key="1">
    <source>
        <dbReference type="EMBL" id="MEQ2250899.1"/>
    </source>
</evidence>
<accession>A0ABV0V1G0</accession>
<proteinExistence type="predicted"/>
<evidence type="ECO:0000313" key="2">
    <source>
        <dbReference type="Proteomes" id="UP001482620"/>
    </source>
</evidence>
<comment type="caution">
    <text evidence="1">The sequence shown here is derived from an EMBL/GenBank/DDBJ whole genome shotgun (WGS) entry which is preliminary data.</text>
</comment>